<dbReference type="Gene3D" id="2.160.20.80">
    <property type="entry name" value="E3 ubiquitin-protein ligase SopA"/>
    <property type="match status" value="3"/>
</dbReference>
<proteinExistence type="predicted"/>
<dbReference type="EMBL" id="CP063982">
    <property type="protein sequence ID" value="UOD50070.1"/>
    <property type="molecule type" value="Genomic_DNA"/>
</dbReference>
<evidence type="ECO:0000256" key="1">
    <source>
        <dbReference type="SAM" id="MobiDB-lite"/>
    </source>
</evidence>
<dbReference type="PANTHER" id="PTHR14136">
    <property type="entry name" value="BTB_POZ DOMAIN-CONTAINING PROTEIN KCTD9"/>
    <property type="match status" value="1"/>
</dbReference>
<gene>
    <name evidence="3" type="ORF">DHf2319_11610</name>
</gene>
<dbReference type="InterPro" id="IPR051082">
    <property type="entry name" value="Pentapeptide-BTB/POZ_domain"/>
</dbReference>
<dbReference type="InterPro" id="IPR018683">
    <property type="entry name" value="DUF2169"/>
</dbReference>
<dbReference type="Pfam" id="PF09937">
    <property type="entry name" value="DUF2169"/>
    <property type="match status" value="1"/>
</dbReference>
<name>A0ABY4AIE9_9BURK</name>
<feature type="region of interest" description="Disordered" evidence="1">
    <location>
        <begin position="440"/>
        <end position="459"/>
    </location>
</feature>
<sequence>MRLLKPETTEFTYRVISLAPDRYSLAVAFMVPFYLHDEGKPGPKVTSPVWEAIKPAVEGYSVFDEGWPKLRGEYVVFGAAYPASVGKTQPVSAQVTVGSLSKRLAVFGDRFFNALGGISDPLPFERMPIAPATALGGEGFDGNPYGKGAVAIKEKDGSLRQPLPNVELPDALMTSATSRPGVAGFWQYYPDMPQRAQYLGKFDDQWTKTRWPHLPLDTDFTYFQVAPPDQRLAEGFWQGGETVVLQNMHPKHSVLQAQLPALRVRVFPVVAVSETDVELAEVQTRLETVYLMPDQLTGVALYRTVIQVSTPDAREVVGLCAATEPLSEPARAAIDYVNMYKPVIRSALGPVVRRPPPKPSTELEESQRLDELMQQFTQERQTFSARMKAAGMSDAQVLQSLRQNPQTRAFALAIEQSSGSVEKFFEEVQAVVAMLDDESLKDELNPSDPSKGQDAQRGRLEVIRRKSHGQNCRDLSLADADLSGLDLSDMDFSGSMLSGACFVGATLRNAKFDRSVLVAAMFTGADLGAASFTLASLNKANFDAATLNGINAFRADLSSCSFTDAVLEGADLSMATLASSSLRNANLSAATAMQTDFTGAVMTRTNLAGAKLVEAVFSGADLSEADLSKATCIKANFQVAKLHKARLTGADLTDSAASEGTTATYADFRDANMDRASWQGVNLSGANLDRITGDALDLTGCGMSQTSMRRAVAKGVRFDRATIDQSNLSMSNFMEGSFSGARLTSVAMQSANLYGVNFLDVEFDNVNLDGSYIERTILAERLGQTQL</sequence>
<evidence type="ECO:0000313" key="4">
    <source>
        <dbReference type="Proteomes" id="UP000831607"/>
    </source>
</evidence>
<dbReference type="InterPro" id="IPR001646">
    <property type="entry name" value="5peptide_repeat"/>
</dbReference>
<protein>
    <submittedName>
        <fullName evidence="3">DUF2169 domain-containing protein</fullName>
    </submittedName>
</protein>
<reference evidence="3 4" key="1">
    <citation type="submission" date="2020-11" db="EMBL/GenBank/DDBJ databases">
        <title>Algicoccus daihaiensis sp.nov., isolated from Daihai Lake in Inner Mongolia.</title>
        <authorList>
            <person name="Kai J."/>
        </authorList>
    </citation>
    <scope>NUCLEOTIDE SEQUENCE [LARGE SCALE GENOMIC DNA]</scope>
    <source>
        <strain evidence="4">f23</strain>
    </source>
</reference>
<dbReference type="SUPFAM" id="SSF141571">
    <property type="entry name" value="Pentapeptide repeat-like"/>
    <property type="match status" value="3"/>
</dbReference>
<accession>A0ABY4AIE9</accession>
<evidence type="ECO:0000259" key="2">
    <source>
        <dbReference type="Pfam" id="PF09937"/>
    </source>
</evidence>
<feature type="domain" description="DUF2169" evidence="2">
    <location>
        <begin position="60"/>
        <end position="303"/>
    </location>
</feature>
<dbReference type="PANTHER" id="PTHR14136:SF17">
    <property type="entry name" value="BTB_POZ DOMAIN-CONTAINING PROTEIN KCTD9"/>
    <property type="match status" value="1"/>
</dbReference>
<organism evidence="3 4">
    <name type="scientific">Orrella daihaiensis</name>
    <dbReference type="NCBI Taxonomy" id="2782176"/>
    <lineage>
        <taxon>Bacteria</taxon>
        <taxon>Pseudomonadati</taxon>
        <taxon>Pseudomonadota</taxon>
        <taxon>Betaproteobacteria</taxon>
        <taxon>Burkholderiales</taxon>
        <taxon>Alcaligenaceae</taxon>
        <taxon>Orrella</taxon>
    </lineage>
</organism>
<dbReference type="RefSeq" id="WP_243478467.1">
    <property type="nucleotide sequence ID" value="NZ_CP063982.1"/>
</dbReference>
<keyword evidence="4" id="KW-1185">Reference proteome</keyword>
<evidence type="ECO:0000313" key="3">
    <source>
        <dbReference type="EMBL" id="UOD50070.1"/>
    </source>
</evidence>
<dbReference type="Proteomes" id="UP000831607">
    <property type="component" value="Chromosome"/>
</dbReference>
<dbReference type="Pfam" id="PF00805">
    <property type="entry name" value="Pentapeptide"/>
    <property type="match status" value="5"/>
</dbReference>